<evidence type="ECO:0000313" key="4">
    <source>
        <dbReference type="EMBL" id="OAD04301.1"/>
    </source>
</evidence>
<dbReference type="VEuPathDB" id="FungiDB:MUCCIDRAFT_108126"/>
<dbReference type="EMBL" id="AMYB01000003">
    <property type="protein sequence ID" value="OAD04301.1"/>
    <property type="molecule type" value="Genomic_DNA"/>
</dbReference>
<keyword evidence="5" id="KW-1185">Reference proteome</keyword>
<dbReference type="SUPFAM" id="SSF49785">
    <property type="entry name" value="Galactose-binding domain-like"/>
    <property type="match status" value="1"/>
</dbReference>
<feature type="domain" description="Centrosomal protein CEP104 Zn finger" evidence="3">
    <location>
        <begin position="763"/>
        <end position="872"/>
    </location>
</feature>
<dbReference type="AlphaFoldDB" id="A0A168M2S0"/>
<name>A0A168M2S0_MUCCL</name>
<dbReference type="PANTHER" id="PTHR13371">
    <property type="entry name" value="GLYCINE-, GLUTAMATE-, THIENYLCYCLOHEXYLPIPERIDINE-BINDING PROTEIN"/>
    <property type="match status" value="1"/>
</dbReference>
<dbReference type="Proteomes" id="UP000077051">
    <property type="component" value="Unassembled WGS sequence"/>
</dbReference>
<proteinExistence type="predicted"/>
<dbReference type="InterPro" id="IPR048739">
    <property type="entry name" value="CEP104_N"/>
</dbReference>
<protein>
    <recommendedName>
        <fullName evidence="6">TOG domain-containing protein</fullName>
    </recommendedName>
</protein>
<dbReference type="Pfam" id="PF21039">
    <property type="entry name" value="CEP104_ZnF"/>
    <property type="match status" value="1"/>
</dbReference>
<dbReference type="InterPro" id="IPR048738">
    <property type="entry name" value="CEP104_Znf"/>
</dbReference>
<dbReference type="InterPro" id="IPR008979">
    <property type="entry name" value="Galactose-bd-like_sf"/>
</dbReference>
<dbReference type="InterPro" id="IPR011989">
    <property type="entry name" value="ARM-like"/>
</dbReference>
<feature type="compositionally biased region" description="Low complexity" evidence="1">
    <location>
        <begin position="720"/>
        <end position="729"/>
    </location>
</feature>
<dbReference type="InterPro" id="IPR016024">
    <property type="entry name" value="ARM-type_fold"/>
</dbReference>
<evidence type="ECO:0000256" key="1">
    <source>
        <dbReference type="SAM" id="MobiDB-lite"/>
    </source>
</evidence>
<comment type="caution">
    <text evidence="4">The sequence shown here is derived from an EMBL/GenBank/DDBJ whole genome shotgun (WGS) entry which is preliminary data.</text>
</comment>
<evidence type="ECO:0008006" key="6">
    <source>
        <dbReference type="Google" id="ProtNLM"/>
    </source>
</evidence>
<feature type="compositionally biased region" description="Acidic residues" evidence="1">
    <location>
        <begin position="193"/>
        <end position="203"/>
    </location>
</feature>
<dbReference type="SUPFAM" id="SSF48371">
    <property type="entry name" value="ARM repeat"/>
    <property type="match status" value="1"/>
</dbReference>
<dbReference type="Pfam" id="PF21040">
    <property type="entry name" value="CEP104-like_TOG"/>
    <property type="match status" value="1"/>
</dbReference>
<gene>
    <name evidence="4" type="ORF">MUCCIDRAFT_108126</name>
</gene>
<evidence type="ECO:0000313" key="5">
    <source>
        <dbReference type="Proteomes" id="UP000077051"/>
    </source>
</evidence>
<feature type="region of interest" description="Disordered" evidence="1">
    <location>
        <begin position="714"/>
        <end position="754"/>
    </location>
</feature>
<dbReference type="Gene3D" id="1.25.10.10">
    <property type="entry name" value="Leucine-rich Repeat Variant"/>
    <property type="match status" value="1"/>
</dbReference>
<evidence type="ECO:0000259" key="3">
    <source>
        <dbReference type="Pfam" id="PF21039"/>
    </source>
</evidence>
<dbReference type="PANTHER" id="PTHR13371:SF0">
    <property type="entry name" value="CENTROSOMAL PROTEIN OF 104 KDA"/>
    <property type="match status" value="1"/>
</dbReference>
<feature type="region of interest" description="Disordered" evidence="1">
    <location>
        <begin position="187"/>
        <end position="210"/>
    </location>
</feature>
<dbReference type="Pfam" id="PF21038">
    <property type="entry name" value="CEP104_N"/>
    <property type="match status" value="1"/>
</dbReference>
<reference evidence="4 5" key="1">
    <citation type="submission" date="2015-06" db="EMBL/GenBank/DDBJ databases">
        <title>Expansion of signal transduction pathways in fungi by whole-genome duplication.</title>
        <authorList>
            <consortium name="DOE Joint Genome Institute"/>
            <person name="Corrochano L.M."/>
            <person name="Kuo A."/>
            <person name="Marcet-Houben M."/>
            <person name="Polaino S."/>
            <person name="Salamov A."/>
            <person name="Villalobos J.M."/>
            <person name="Alvarez M.I."/>
            <person name="Avalos J."/>
            <person name="Benito E.P."/>
            <person name="Benoit I."/>
            <person name="Burger G."/>
            <person name="Camino L.P."/>
            <person name="Canovas D."/>
            <person name="Cerda-Olmedo E."/>
            <person name="Cheng J.-F."/>
            <person name="Dominguez A."/>
            <person name="Elias M."/>
            <person name="Eslava A.P."/>
            <person name="Glaser F."/>
            <person name="Grimwood J."/>
            <person name="Gutierrez G."/>
            <person name="Heitman J."/>
            <person name="Henrissat B."/>
            <person name="Iturriaga E.A."/>
            <person name="Lang B.F."/>
            <person name="Lavin J.L."/>
            <person name="Lee S."/>
            <person name="Li W."/>
            <person name="Lindquist E."/>
            <person name="Lopez-Garcia S."/>
            <person name="Luque E.M."/>
            <person name="Marcos A.T."/>
            <person name="Martin J."/>
            <person name="Mccluskey K."/>
            <person name="Medina H.R."/>
            <person name="Miralles-Duran A."/>
            <person name="Miyazaki A."/>
            <person name="Munoz-Torres E."/>
            <person name="Oguiza J.A."/>
            <person name="Ohm R."/>
            <person name="Olmedo M."/>
            <person name="Orejas M."/>
            <person name="Ortiz-Castellanos L."/>
            <person name="Pisabarro A.G."/>
            <person name="Rodriguez-Romero J."/>
            <person name="Ruiz-Herrera J."/>
            <person name="Ruiz-Vazquez R."/>
            <person name="Sanz C."/>
            <person name="Schackwitz W."/>
            <person name="Schmutz J."/>
            <person name="Shahriari M."/>
            <person name="Shelest E."/>
            <person name="Silva-Franco F."/>
            <person name="Soanes D."/>
            <person name="Syed K."/>
            <person name="Tagua V.G."/>
            <person name="Talbot N.J."/>
            <person name="Thon M."/>
            <person name="De Vries R.P."/>
            <person name="Wiebenga A."/>
            <person name="Yadav J.S."/>
            <person name="Braun E.L."/>
            <person name="Baker S."/>
            <person name="Garre V."/>
            <person name="Horwitz B."/>
            <person name="Torres-Martinez S."/>
            <person name="Idnurm A."/>
            <person name="Herrera-Estrella A."/>
            <person name="Gabaldon T."/>
            <person name="Grigoriev I.V."/>
        </authorList>
    </citation>
    <scope>NUCLEOTIDE SEQUENCE [LARGE SCALE GENOMIC DNA]</scope>
    <source>
        <strain evidence="4 5">CBS 277.49</strain>
    </source>
</reference>
<dbReference type="OrthoDB" id="66599at2759"/>
<evidence type="ECO:0000259" key="2">
    <source>
        <dbReference type="Pfam" id="PF21038"/>
    </source>
</evidence>
<dbReference type="InterPro" id="IPR052607">
    <property type="entry name" value="CEP104-like"/>
</dbReference>
<accession>A0A168M2S0</accession>
<sequence>MTIDSIPFEIAHCSSFDQDYKPESLAEPFHGDIQQISHRGWQTQKHPEYPQDLILRLNSGLCRIHKVEILSHHYKIASQIELYVGITKEQEQDAMYIQFTRLGFVNLDNNDRFQDRELKSIKIQADCEYIRLVMKGCHGNRLNIHKQVGILAIHILGFPLQQQHQAQETLASAQSLATAAYPHQKIASQLQQSDEEEEEEDDEEHSRSSQIHNTNIHFDLEHWIQVIQNAEEDAAQDEDYKEAKLYKELGDRLTGLWRFLISLENDKQQAVATKDYDEADKIKADMIQVRQTAESLLKQSGIQITRDGDILPFDTIEYNSDLEQTYSQEEYDGEGDQEEEDASFLHQNTIPDLQSASIEKESKLTTLAANTSTTIANDQLLDEAIANWTSFDALSINHADSATNSPSLLSARIPITDHHKQEKPATTVPAPEPVVIVDPETIPEPLTEDDLESCELAIDQFGEDLVANIMSVKVKCRQNGLNQLNALMASAHVEENQPKQTKKFIHASILMIQEAIMDSRESIFNQAIHSWKHAQDIMIQHMSKDDQQLYTWIEKLFSRVLMRTSDNNPGIKLNATKTILDLIEHYHSLVALCLGERMIRNMKDAKARIDVVSIITKKSLIPHQWPSDAGAYRKQIMTFIVTYLNKHPHAEVRKAAWELLMLVAQYQQQRDAAEFKKMCLFLDTDTTQLLEQELKKLNNKLKLKTSTSTSIQKALANNNTSSTKKSGSSSKDDKRAAASKKTKSKQQQQQATIVEEDEKTNECIFCDEVNDSFNEDTLISHYYNQCPVLTNCPMCQIILEVSTLKDHLKTDCEKKHLVKQCTQCQRSVPVEQWKKHTLKKTCTVTAENQSRCPFCQLDMTRSSEAQWKSHLINKCIKNPRKKLTK</sequence>
<feature type="domain" description="Centrosomal protein CEP104 N-terminal" evidence="2">
    <location>
        <begin position="40"/>
        <end position="157"/>
    </location>
</feature>
<dbReference type="GO" id="GO:0005929">
    <property type="term" value="C:cilium"/>
    <property type="evidence" value="ECO:0007669"/>
    <property type="project" value="TreeGrafter"/>
</dbReference>
<organism evidence="4 5">
    <name type="scientific">Mucor lusitanicus CBS 277.49</name>
    <dbReference type="NCBI Taxonomy" id="747725"/>
    <lineage>
        <taxon>Eukaryota</taxon>
        <taxon>Fungi</taxon>
        <taxon>Fungi incertae sedis</taxon>
        <taxon>Mucoromycota</taxon>
        <taxon>Mucoromycotina</taxon>
        <taxon>Mucoromycetes</taxon>
        <taxon>Mucorales</taxon>
        <taxon>Mucorineae</taxon>
        <taxon>Mucoraceae</taxon>
        <taxon>Mucor</taxon>
    </lineage>
</organism>